<dbReference type="EMBL" id="JBHUOM010000007">
    <property type="protein sequence ID" value="MFD2934837.1"/>
    <property type="molecule type" value="Genomic_DNA"/>
</dbReference>
<evidence type="ECO:0000313" key="4">
    <source>
        <dbReference type="Proteomes" id="UP001597512"/>
    </source>
</evidence>
<feature type="transmembrane region" description="Helical" evidence="1">
    <location>
        <begin position="45"/>
        <end position="68"/>
    </location>
</feature>
<accession>A0ABW6AK53</accession>
<comment type="caution">
    <text evidence="3">The sequence shown here is derived from an EMBL/GenBank/DDBJ whole genome shotgun (WGS) entry which is preliminary data.</text>
</comment>
<feature type="transmembrane region" description="Helical" evidence="1">
    <location>
        <begin position="80"/>
        <end position="98"/>
    </location>
</feature>
<organism evidence="3 4">
    <name type="scientific">Spirosoma flavum</name>
    <dbReference type="NCBI Taxonomy" id="2048557"/>
    <lineage>
        <taxon>Bacteria</taxon>
        <taxon>Pseudomonadati</taxon>
        <taxon>Bacteroidota</taxon>
        <taxon>Cytophagia</taxon>
        <taxon>Cytophagales</taxon>
        <taxon>Cytophagaceae</taxon>
        <taxon>Spirosoma</taxon>
    </lineage>
</organism>
<feature type="transmembrane region" description="Helical" evidence="1">
    <location>
        <begin position="131"/>
        <end position="150"/>
    </location>
</feature>
<evidence type="ECO:0000259" key="2">
    <source>
        <dbReference type="Pfam" id="PF02517"/>
    </source>
</evidence>
<sequence>MTIKSPILEEVSFRLLLKPTRYNVSLSIATFVFFITDIIGHDISLLTSTIRLVLCILLFFLLYHFVGFDNDYIKNIDQKKLLIASSLLFGFMHLFNFSPIFKDIFFLYPIYVLPQIALGFVLGIVRIRNGFIWAVCLHVLVNGSMTWYRLF</sequence>
<keyword evidence="4" id="KW-1185">Reference proteome</keyword>
<dbReference type="Proteomes" id="UP001597512">
    <property type="component" value="Unassembled WGS sequence"/>
</dbReference>
<name>A0ABW6AK53_9BACT</name>
<proteinExistence type="predicted"/>
<dbReference type="Pfam" id="PF02517">
    <property type="entry name" value="Rce1-like"/>
    <property type="match status" value="1"/>
</dbReference>
<gene>
    <name evidence="3" type="ORF">ACFS25_13665</name>
</gene>
<keyword evidence="1" id="KW-1133">Transmembrane helix</keyword>
<keyword evidence="1" id="KW-0472">Membrane</keyword>
<feature type="domain" description="CAAX prenyl protease 2/Lysostaphin resistance protein A-like" evidence="2">
    <location>
        <begin position="4"/>
        <end position="143"/>
    </location>
</feature>
<feature type="transmembrane region" description="Helical" evidence="1">
    <location>
        <begin position="104"/>
        <end position="124"/>
    </location>
</feature>
<dbReference type="InterPro" id="IPR003675">
    <property type="entry name" value="Rce1/LyrA-like_dom"/>
</dbReference>
<reference evidence="4" key="1">
    <citation type="journal article" date="2019" name="Int. J. Syst. Evol. Microbiol.">
        <title>The Global Catalogue of Microorganisms (GCM) 10K type strain sequencing project: providing services to taxonomists for standard genome sequencing and annotation.</title>
        <authorList>
            <consortium name="The Broad Institute Genomics Platform"/>
            <consortium name="The Broad Institute Genome Sequencing Center for Infectious Disease"/>
            <person name="Wu L."/>
            <person name="Ma J."/>
        </authorList>
    </citation>
    <scope>NUCLEOTIDE SEQUENCE [LARGE SCALE GENOMIC DNA]</scope>
    <source>
        <strain evidence="4">KCTC 52490</strain>
    </source>
</reference>
<evidence type="ECO:0000256" key="1">
    <source>
        <dbReference type="SAM" id="Phobius"/>
    </source>
</evidence>
<feature type="transmembrane region" description="Helical" evidence="1">
    <location>
        <begin position="21"/>
        <end position="39"/>
    </location>
</feature>
<protein>
    <submittedName>
        <fullName evidence="3">Type II CAAX prenyl endopeptidase Rce1 family protein</fullName>
    </submittedName>
</protein>
<dbReference type="RefSeq" id="WP_381501906.1">
    <property type="nucleotide sequence ID" value="NZ_JBHUOM010000007.1"/>
</dbReference>
<keyword evidence="1" id="KW-0812">Transmembrane</keyword>
<evidence type="ECO:0000313" key="3">
    <source>
        <dbReference type="EMBL" id="MFD2934837.1"/>
    </source>
</evidence>